<reference evidence="3 5" key="1">
    <citation type="journal article" date="2018" name="Harmful Algae">
        <title>The highly heterogeneous methylated genomes and diverse restriction-modification systems of bloom-forming Microcystis.</title>
        <authorList>
            <person name="Zhao L."/>
            <person name="Song Y."/>
            <person name="Li L."/>
            <person name="Gan N."/>
            <person name="Brand J.J."/>
            <person name="Song L."/>
        </authorList>
    </citation>
    <scope>NUCLEOTIDE SEQUENCE [LARGE SCALE GENOMIC DNA]</scope>
    <source>
        <strain evidence="3 5">PCC 7806SL</strain>
    </source>
</reference>
<feature type="domain" description="Transposase IS66 central" evidence="2">
    <location>
        <begin position="7"/>
        <end position="56"/>
    </location>
</feature>
<dbReference type="EMBL" id="CP020771">
    <property type="protein sequence ID" value="ARI80479.1"/>
    <property type="molecule type" value="Genomic_DNA"/>
</dbReference>
<protein>
    <recommendedName>
        <fullName evidence="2">Transposase IS66 central domain-containing protein</fullName>
    </recommendedName>
</protein>
<keyword evidence="5" id="KW-1185">Reference proteome</keyword>
<dbReference type="Proteomes" id="UP000192439">
    <property type="component" value="Chromosome"/>
</dbReference>
<evidence type="ECO:0000313" key="3">
    <source>
        <dbReference type="EMBL" id="ARI79430.1"/>
    </source>
</evidence>
<dbReference type="InterPro" id="IPR052344">
    <property type="entry name" value="Transposase-related"/>
</dbReference>
<evidence type="ECO:0000256" key="1">
    <source>
        <dbReference type="SAM" id="MobiDB-lite"/>
    </source>
</evidence>
<dbReference type="Pfam" id="PF03050">
    <property type="entry name" value="DDE_Tnp_IS66"/>
    <property type="match status" value="1"/>
</dbReference>
<gene>
    <name evidence="3" type="ORF">BH695_0147</name>
    <name evidence="4" type="ORF">BH695_1198</name>
</gene>
<dbReference type="AlphaFoldDB" id="A0AB33BGC2"/>
<dbReference type="InterPro" id="IPR004291">
    <property type="entry name" value="Transposase_IS66_central"/>
</dbReference>
<dbReference type="PANTHER" id="PTHR33678">
    <property type="entry name" value="BLL1576 PROTEIN"/>
    <property type="match status" value="1"/>
</dbReference>
<dbReference type="EMBL" id="CP020771">
    <property type="protein sequence ID" value="ARI79430.1"/>
    <property type="molecule type" value="Genomic_DNA"/>
</dbReference>
<evidence type="ECO:0000313" key="5">
    <source>
        <dbReference type="Proteomes" id="UP000192439"/>
    </source>
</evidence>
<evidence type="ECO:0000313" key="4">
    <source>
        <dbReference type="EMBL" id="ARI80479.1"/>
    </source>
</evidence>
<evidence type="ECO:0000259" key="2">
    <source>
        <dbReference type="Pfam" id="PF03050"/>
    </source>
</evidence>
<organism evidence="3 5">
    <name type="scientific">Microcystis aeruginosa PCC 7806SL</name>
    <dbReference type="NCBI Taxonomy" id="1903187"/>
    <lineage>
        <taxon>Bacteria</taxon>
        <taxon>Bacillati</taxon>
        <taxon>Cyanobacteriota</taxon>
        <taxon>Cyanophyceae</taxon>
        <taxon>Oscillatoriophycideae</taxon>
        <taxon>Chroococcales</taxon>
        <taxon>Microcystaceae</taxon>
        <taxon>Microcystis</taxon>
    </lineage>
</organism>
<dbReference type="PANTHER" id="PTHR33678:SF2">
    <property type="match status" value="1"/>
</dbReference>
<accession>A0AB33BGC2</accession>
<feature type="compositionally biased region" description="Polar residues" evidence="1">
    <location>
        <begin position="90"/>
        <end position="105"/>
    </location>
</feature>
<feature type="region of interest" description="Disordered" evidence="1">
    <location>
        <begin position="87"/>
        <end position="112"/>
    </location>
</feature>
<name>A0AB33BGC2_MICA7</name>
<proteinExistence type="predicted"/>
<sequence>MAKTVRTCRQLLKVEPALWLFVTVEGLEPTNNAAERAIRPAVLWRRTSFGSQSEAGSVFVARMLTVVTSLRSQNRNVLEFMTEAIRASRKGSTSPSLLPQESPPTESMPLAA</sequence>